<organism evidence="2 3">
    <name type="scientific">Floridaenema fluviatile BLCC-F154</name>
    <dbReference type="NCBI Taxonomy" id="3153640"/>
    <lineage>
        <taxon>Bacteria</taxon>
        <taxon>Bacillati</taxon>
        <taxon>Cyanobacteriota</taxon>
        <taxon>Cyanophyceae</taxon>
        <taxon>Oscillatoriophycideae</taxon>
        <taxon>Aerosakkonematales</taxon>
        <taxon>Aerosakkonemataceae</taxon>
        <taxon>Floridanema</taxon>
        <taxon>Floridanema fluviatile</taxon>
    </lineage>
</organism>
<protein>
    <submittedName>
        <fullName evidence="2">GNAT family N-acetyltransferase</fullName>
        <ecNumber evidence="2">2.3.-.-</ecNumber>
    </submittedName>
</protein>
<keyword evidence="2" id="KW-0012">Acyltransferase</keyword>
<reference evidence="2 3" key="1">
    <citation type="submission" date="2024-09" db="EMBL/GenBank/DDBJ databases">
        <title>Floridaenema gen nov. (Aerosakkonemataceae, Aerosakkonematales ord. nov., Cyanobacteria) from benthic tropical and subtropical fresh waters, with the description of four new species.</title>
        <authorList>
            <person name="Moretto J.A."/>
            <person name="Berthold D.E."/>
            <person name="Lefler F.W."/>
            <person name="Huang I.-S."/>
            <person name="Laughinghouse H. IV."/>
        </authorList>
    </citation>
    <scope>NUCLEOTIDE SEQUENCE [LARGE SCALE GENOMIC DNA]</scope>
    <source>
        <strain evidence="2 3">BLCC-F154</strain>
    </source>
</reference>
<accession>A0ABV4Y9A3</accession>
<comment type="caution">
    <text evidence="2">The sequence shown here is derived from an EMBL/GenBank/DDBJ whole genome shotgun (WGS) entry which is preliminary data.</text>
</comment>
<gene>
    <name evidence="2" type="ORF">ACE1B6_08925</name>
</gene>
<dbReference type="InterPro" id="IPR000182">
    <property type="entry name" value="GNAT_dom"/>
</dbReference>
<sequence>MIIRNETDTDIEVITEVTIAAFKNHPISNNTEQFIIHALRAAGVLTISLVAEIDRKVVGHIAFSPVTISDGTAGWYGLGPISVLPDYQKQGIGKALINEGLSLLKNLGAQGCALVGDPNYYKRFGFKNYPELIYEGIPQEFFLILPFTQTIPQGVIVFHDGFKATN</sequence>
<proteinExistence type="predicted"/>
<dbReference type="CDD" id="cd04301">
    <property type="entry name" value="NAT_SF"/>
    <property type="match status" value="1"/>
</dbReference>
<dbReference type="GO" id="GO:0016746">
    <property type="term" value="F:acyltransferase activity"/>
    <property type="evidence" value="ECO:0007669"/>
    <property type="project" value="UniProtKB-KW"/>
</dbReference>
<dbReference type="PANTHER" id="PTHR43617">
    <property type="entry name" value="L-AMINO ACID N-ACETYLTRANSFERASE"/>
    <property type="match status" value="1"/>
</dbReference>
<dbReference type="RefSeq" id="WP_413256905.1">
    <property type="nucleotide sequence ID" value="NZ_JBHFNS010000040.1"/>
</dbReference>
<evidence type="ECO:0000259" key="1">
    <source>
        <dbReference type="PROSITE" id="PS51186"/>
    </source>
</evidence>
<dbReference type="PANTHER" id="PTHR43617:SF2">
    <property type="entry name" value="UPF0039 PROTEIN SLL0451"/>
    <property type="match status" value="1"/>
</dbReference>
<dbReference type="Gene3D" id="3.40.630.30">
    <property type="match status" value="1"/>
</dbReference>
<dbReference type="InterPro" id="IPR050276">
    <property type="entry name" value="MshD_Acetyltransferase"/>
</dbReference>
<evidence type="ECO:0000313" key="3">
    <source>
        <dbReference type="Proteomes" id="UP001576776"/>
    </source>
</evidence>
<keyword evidence="3" id="KW-1185">Reference proteome</keyword>
<dbReference type="EC" id="2.3.-.-" evidence="2"/>
<dbReference type="EMBL" id="JBHFNS010000040">
    <property type="protein sequence ID" value="MFB2935390.1"/>
    <property type="molecule type" value="Genomic_DNA"/>
</dbReference>
<dbReference type="InterPro" id="IPR016181">
    <property type="entry name" value="Acyl_CoA_acyltransferase"/>
</dbReference>
<dbReference type="Proteomes" id="UP001576776">
    <property type="component" value="Unassembled WGS sequence"/>
</dbReference>
<name>A0ABV4Y9A3_9CYAN</name>
<feature type="domain" description="N-acetyltransferase" evidence="1">
    <location>
        <begin position="1"/>
        <end position="148"/>
    </location>
</feature>
<dbReference type="Pfam" id="PF13508">
    <property type="entry name" value="Acetyltransf_7"/>
    <property type="match status" value="1"/>
</dbReference>
<dbReference type="PROSITE" id="PS51186">
    <property type="entry name" value="GNAT"/>
    <property type="match status" value="1"/>
</dbReference>
<evidence type="ECO:0000313" key="2">
    <source>
        <dbReference type="EMBL" id="MFB2935390.1"/>
    </source>
</evidence>
<keyword evidence="2" id="KW-0808">Transferase</keyword>
<dbReference type="SUPFAM" id="SSF55729">
    <property type="entry name" value="Acyl-CoA N-acyltransferases (Nat)"/>
    <property type="match status" value="1"/>
</dbReference>